<reference evidence="6" key="1">
    <citation type="submission" date="2013-12" db="EMBL/GenBank/DDBJ databases">
        <title>The Genome Sequence of Aphanomyces astaci APO3.</title>
        <authorList>
            <consortium name="The Broad Institute Genomics Platform"/>
            <person name="Russ C."/>
            <person name="Tyler B."/>
            <person name="van West P."/>
            <person name="Dieguez-Uribeondo J."/>
            <person name="Young S.K."/>
            <person name="Zeng Q."/>
            <person name="Gargeya S."/>
            <person name="Fitzgerald M."/>
            <person name="Abouelleil A."/>
            <person name="Alvarado L."/>
            <person name="Chapman S.B."/>
            <person name="Gainer-Dewar J."/>
            <person name="Goldberg J."/>
            <person name="Griggs A."/>
            <person name="Gujja S."/>
            <person name="Hansen M."/>
            <person name="Howarth C."/>
            <person name="Imamovic A."/>
            <person name="Ireland A."/>
            <person name="Larimer J."/>
            <person name="McCowan C."/>
            <person name="Murphy C."/>
            <person name="Pearson M."/>
            <person name="Poon T.W."/>
            <person name="Priest M."/>
            <person name="Roberts A."/>
            <person name="Saif S."/>
            <person name="Shea T."/>
            <person name="Sykes S."/>
            <person name="Wortman J."/>
            <person name="Nusbaum C."/>
            <person name="Birren B."/>
        </authorList>
    </citation>
    <scope>NUCLEOTIDE SEQUENCE [LARGE SCALE GENOMIC DNA]</scope>
    <source>
        <strain evidence="6">APO3</strain>
    </source>
</reference>
<comment type="cofactor">
    <cofactor evidence="5">
        <name>heme</name>
        <dbReference type="ChEBI" id="CHEBI:30413"/>
    </cofactor>
</comment>
<evidence type="ECO:0000256" key="2">
    <source>
        <dbReference type="ARBA" id="ARBA00022617"/>
    </source>
</evidence>
<dbReference type="InterPro" id="IPR050529">
    <property type="entry name" value="CYP450_sterol_14alpha_dmase"/>
</dbReference>
<feature type="binding site" description="axial binding residue" evidence="5">
    <location>
        <position position="410"/>
    </location>
    <ligand>
        <name>heme</name>
        <dbReference type="ChEBI" id="CHEBI:30413"/>
    </ligand>
    <ligandPart>
        <name>Fe</name>
        <dbReference type="ChEBI" id="CHEBI:18248"/>
    </ligandPart>
</feature>
<evidence type="ECO:0000256" key="5">
    <source>
        <dbReference type="PIRSR" id="PIRSR602403-1"/>
    </source>
</evidence>
<keyword evidence="4 5" id="KW-0408">Iron</keyword>
<comment type="similarity">
    <text evidence="1">Belongs to the cytochrome P450 family.</text>
</comment>
<dbReference type="GO" id="GO:0008395">
    <property type="term" value="F:steroid hydroxylase activity"/>
    <property type="evidence" value="ECO:0007669"/>
    <property type="project" value="TreeGrafter"/>
</dbReference>
<keyword evidence="3 5" id="KW-0479">Metal-binding</keyword>
<dbReference type="GeneID" id="20818600"/>
<evidence type="ECO:0000313" key="6">
    <source>
        <dbReference type="EMBL" id="ETV67026.1"/>
    </source>
</evidence>
<dbReference type="RefSeq" id="XP_009843395.1">
    <property type="nucleotide sequence ID" value="XM_009845093.1"/>
</dbReference>
<accession>W4FJL1</accession>
<dbReference type="GO" id="GO:0016705">
    <property type="term" value="F:oxidoreductase activity, acting on paired donors, with incorporation or reduction of molecular oxygen"/>
    <property type="evidence" value="ECO:0007669"/>
    <property type="project" value="InterPro"/>
</dbReference>
<dbReference type="EMBL" id="KI913202">
    <property type="protein sequence ID" value="ETV67026.1"/>
    <property type="molecule type" value="Genomic_DNA"/>
</dbReference>
<proteinExistence type="inferred from homology"/>
<dbReference type="OrthoDB" id="6692864at2759"/>
<keyword evidence="2 5" id="KW-0349">Heme</keyword>
<protein>
    <recommendedName>
        <fullName evidence="7">Cytochrome P450</fullName>
    </recommendedName>
</protein>
<gene>
    <name evidence="6" type="ORF">H257_16604</name>
</gene>
<dbReference type="InterPro" id="IPR002403">
    <property type="entry name" value="Cyt_P450_E_grp-IV"/>
</dbReference>
<dbReference type="Pfam" id="PF00067">
    <property type="entry name" value="p450"/>
    <property type="match status" value="1"/>
</dbReference>
<evidence type="ECO:0000256" key="4">
    <source>
        <dbReference type="ARBA" id="ARBA00023004"/>
    </source>
</evidence>
<dbReference type="InterPro" id="IPR036396">
    <property type="entry name" value="Cyt_P450_sf"/>
</dbReference>
<dbReference type="Gene3D" id="1.10.630.10">
    <property type="entry name" value="Cytochrome P450"/>
    <property type="match status" value="1"/>
</dbReference>
<evidence type="ECO:0008006" key="7">
    <source>
        <dbReference type="Google" id="ProtNLM"/>
    </source>
</evidence>
<dbReference type="InterPro" id="IPR001128">
    <property type="entry name" value="Cyt_P450"/>
</dbReference>
<dbReference type="PRINTS" id="PR00465">
    <property type="entry name" value="EP450IV"/>
</dbReference>
<dbReference type="PANTHER" id="PTHR24304">
    <property type="entry name" value="CYTOCHROME P450 FAMILY 7"/>
    <property type="match status" value="1"/>
</dbReference>
<dbReference type="VEuPathDB" id="FungiDB:H257_16604"/>
<dbReference type="STRING" id="112090.W4FJL1"/>
<dbReference type="GO" id="GO:0005506">
    <property type="term" value="F:iron ion binding"/>
    <property type="evidence" value="ECO:0007669"/>
    <property type="project" value="InterPro"/>
</dbReference>
<dbReference type="PANTHER" id="PTHR24304:SF2">
    <property type="entry name" value="24-HYDROXYCHOLESTEROL 7-ALPHA-HYDROXYLASE"/>
    <property type="match status" value="1"/>
</dbReference>
<organism evidence="6">
    <name type="scientific">Aphanomyces astaci</name>
    <name type="common">Crayfish plague agent</name>
    <dbReference type="NCBI Taxonomy" id="112090"/>
    <lineage>
        <taxon>Eukaryota</taxon>
        <taxon>Sar</taxon>
        <taxon>Stramenopiles</taxon>
        <taxon>Oomycota</taxon>
        <taxon>Saprolegniomycetes</taxon>
        <taxon>Saprolegniales</taxon>
        <taxon>Verrucalvaceae</taxon>
        <taxon>Aphanomyces</taxon>
    </lineage>
</organism>
<name>W4FJL1_APHAT</name>
<dbReference type="AlphaFoldDB" id="W4FJL1"/>
<evidence type="ECO:0000256" key="1">
    <source>
        <dbReference type="ARBA" id="ARBA00010617"/>
    </source>
</evidence>
<dbReference type="SUPFAM" id="SSF48264">
    <property type="entry name" value="Cytochrome P450"/>
    <property type="match status" value="1"/>
</dbReference>
<sequence>MLDLSSLVQAVVAAVMLLAVHRYVNARRPANSFPYVPSWIPFFGASFHFRHGPMRVLQAYTVTYGPVFNLTVLGKTITYVTDATLFPPLVKCPALGLFPLKIKFYERVFGSTSHDDPDVFAFLAKHTRQNILAHLSGTSLAQWTAKSHALFQRQVAEGGFGDEFDVSVYAWLAPKVFATLLDTFYGKGLCTPQLAHDFDLLESKIVALYAGAPATLLKVTEPRQRLHEALREYIEAHTDTVAPIVGERWDFCRDKQVDQAAYQLAFVWAMTSNVVRTLFWLLCHLQQYPVAWSAVEGEVRACVGAQKGDTPLSESVQTTCPLLDSAVKETLRLRFSGSVLRVAVAQATVDLPNGTQLRMQPGDEIMLWGGLGCHDPSRFHNPDDFQFDRFARYPDLAKDFRPFGLGKFNCPGQFFAVEFLKVALATLMLDTEISQFEGSASPNYTTAGVFAPKDAEAVRMCIRRRVFMADHPTMDEPSNGCVSCA</sequence>
<dbReference type="GO" id="GO:0020037">
    <property type="term" value="F:heme binding"/>
    <property type="evidence" value="ECO:0007669"/>
    <property type="project" value="InterPro"/>
</dbReference>
<evidence type="ECO:0000256" key="3">
    <source>
        <dbReference type="ARBA" id="ARBA00022723"/>
    </source>
</evidence>